<reference evidence="2" key="1">
    <citation type="journal article" date="2017" name="bioRxiv">
        <title>Comparative analysis of the genomes of Stylophora pistillata and Acropora digitifera provides evidence for extensive differences between species of corals.</title>
        <authorList>
            <person name="Voolstra C.R."/>
            <person name="Li Y."/>
            <person name="Liew Y.J."/>
            <person name="Baumgarten S."/>
            <person name="Zoccola D."/>
            <person name="Flot J.-F."/>
            <person name="Tambutte S."/>
            <person name="Allemand D."/>
            <person name="Aranda M."/>
        </authorList>
    </citation>
    <scope>NUCLEOTIDE SEQUENCE [LARGE SCALE GENOMIC DNA]</scope>
</reference>
<protein>
    <submittedName>
        <fullName evidence="1">Uncharacterized protein</fullName>
    </submittedName>
</protein>
<gene>
    <name evidence="1" type="ORF">AWC38_SpisGene25888</name>
</gene>
<name>A0A2B4SP31_STYPI</name>
<evidence type="ECO:0000313" key="2">
    <source>
        <dbReference type="Proteomes" id="UP000225706"/>
    </source>
</evidence>
<keyword evidence="2" id="KW-1185">Reference proteome</keyword>
<evidence type="ECO:0000313" key="1">
    <source>
        <dbReference type="EMBL" id="PFX30257.1"/>
    </source>
</evidence>
<organism evidence="1 2">
    <name type="scientific">Stylophora pistillata</name>
    <name type="common">Smooth cauliflower coral</name>
    <dbReference type="NCBI Taxonomy" id="50429"/>
    <lineage>
        <taxon>Eukaryota</taxon>
        <taxon>Metazoa</taxon>
        <taxon>Cnidaria</taxon>
        <taxon>Anthozoa</taxon>
        <taxon>Hexacorallia</taxon>
        <taxon>Scleractinia</taxon>
        <taxon>Astrocoeniina</taxon>
        <taxon>Pocilloporidae</taxon>
        <taxon>Stylophora</taxon>
    </lineage>
</organism>
<dbReference type="AlphaFoldDB" id="A0A2B4SP31"/>
<dbReference type="EMBL" id="LSMT01000053">
    <property type="protein sequence ID" value="PFX30257.1"/>
    <property type="molecule type" value="Genomic_DNA"/>
</dbReference>
<accession>A0A2B4SP31</accession>
<dbReference type="Proteomes" id="UP000225706">
    <property type="component" value="Unassembled WGS sequence"/>
</dbReference>
<proteinExistence type="predicted"/>
<sequence length="106" mass="12590">MYPINKREIPACGKYTNELLERFAARDLYFFKVLAARKKNLSTARACKNKYTARMLENARKDHSIPLIVWYYLGNKSLFTYVNCIYKNKVLQKTKCENYSLRHRLG</sequence>
<comment type="caution">
    <text evidence="1">The sequence shown here is derived from an EMBL/GenBank/DDBJ whole genome shotgun (WGS) entry which is preliminary data.</text>
</comment>